<evidence type="ECO:0000313" key="6">
    <source>
        <dbReference type="Proteomes" id="UP000034112"/>
    </source>
</evidence>
<organism evidence="5 6">
    <name type="scientific">Trichoderma harzianum</name>
    <name type="common">Hypocrea lixii</name>
    <dbReference type="NCBI Taxonomy" id="5544"/>
    <lineage>
        <taxon>Eukaryota</taxon>
        <taxon>Fungi</taxon>
        <taxon>Dikarya</taxon>
        <taxon>Ascomycota</taxon>
        <taxon>Pezizomycotina</taxon>
        <taxon>Sordariomycetes</taxon>
        <taxon>Hypocreomycetidae</taxon>
        <taxon>Hypocreales</taxon>
        <taxon>Hypocreaceae</taxon>
        <taxon>Trichoderma</taxon>
    </lineage>
</organism>
<dbReference type="Proteomes" id="UP000034112">
    <property type="component" value="Unassembled WGS sequence"/>
</dbReference>
<comment type="caution">
    <text evidence="2">Lacks conserved residue(s) required for the propagation of feature annotation.</text>
</comment>
<dbReference type="CDD" id="cd17546">
    <property type="entry name" value="REC_hyHK_CKI1_RcsC-like"/>
    <property type="match status" value="1"/>
</dbReference>
<dbReference type="PANTHER" id="PTHR45339:SF5">
    <property type="entry name" value="HISTIDINE KINASE"/>
    <property type="match status" value="1"/>
</dbReference>
<dbReference type="PANTHER" id="PTHR45339">
    <property type="entry name" value="HYBRID SIGNAL TRANSDUCTION HISTIDINE KINASE J"/>
    <property type="match status" value="1"/>
</dbReference>
<dbReference type="AlphaFoldDB" id="A0A0F9X6S9"/>
<dbReference type="OrthoDB" id="303614at2759"/>
<dbReference type="GO" id="GO:0000160">
    <property type="term" value="P:phosphorelay signal transduction system"/>
    <property type="evidence" value="ECO:0007669"/>
    <property type="project" value="InterPro"/>
</dbReference>
<evidence type="ECO:0000313" key="5">
    <source>
        <dbReference type="EMBL" id="KKP00911.1"/>
    </source>
</evidence>
<keyword evidence="1" id="KW-0597">Phosphoprotein</keyword>
<evidence type="ECO:0000256" key="2">
    <source>
        <dbReference type="PROSITE-ProRule" id="PRU00169"/>
    </source>
</evidence>
<evidence type="ECO:0000256" key="1">
    <source>
        <dbReference type="ARBA" id="ARBA00022553"/>
    </source>
</evidence>
<evidence type="ECO:0000256" key="3">
    <source>
        <dbReference type="SAM" id="MobiDB-lite"/>
    </source>
</evidence>
<dbReference type="InterPro" id="IPR001789">
    <property type="entry name" value="Sig_transdc_resp-reg_receiver"/>
</dbReference>
<name>A0A0F9X6S9_TRIHA</name>
<feature type="region of interest" description="Disordered" evidence="3">
    <location>
        <begin position="50"/>
        <end position="78"/>
    </location>
</feature>
<dbReference type="Gene3D" id="3.40.50.2300">
    <property type="match status" value="1"/>
</dbReference>
<dbReference type="PROSITE" id="PS50110">
    <property type="entry name" value="RESPONSE_REGULATORY"/>
    <property type="match status" value="1"/>
</dbReference>
<dbReference type="SMART" id="SM00448">
    <property type="entry name" value="REC"/>
    <property type="match status" value="1"/>
</dbReference>
<feature type="domain" description="Response regulatory" evidence="4">
    <location>
        <begin position="435"/>
        <end position="556"/>
    </location>
</feature>
<accession>A0A0F9X6S9</accession>
<protein>
    <recommendedName>
        <fullName evidence="4">Response regulatory domain-containing protein</fullName>
    </recommendedName>
</protein>
<gene>
    <name evidence="5" type="ORF">THAR02_06989</name>
</gene>
<proteinExistence type="predicted"/>
<evidence type="ECO:0000259" key="4">
    <source>
        <dbReference type="PROSITE" id="PS50110"/>
    </source>
</evidence>
<feature type="region of interest" description="Disordered" evidence="3">
    <location>
        <begin position="98"/>
        <end position="135"/>
    </location>
</feature>
<dbReference type="SUPFAM" id="SSF52172">
    <property type="entry name" value="CheY-like"/>
    <property type="match status" value="1"/>
</dbReference>
<comment type="caution">
    <text evidence="5">The sequence shown here is derived from an EMBL/GenBank/DDBJ whole genome shotgun (WGS) entry which is preliminary data.</text>
</comment>
<dbReference type="EMBL" id="JOKZ01000223">
    <property type="protein sequence ID" value="KKP00911.1"/>
    <property type="molecule type" value="Genomic_DNA"/>
</dbReference>
<reference evidence="6" key="1">
    <citation type="journal article" date="2015" name="Genome Announc.">
        <title>Draft whole-genome sequence of the biocontrol agent Trichoderma harzianum T6776.</title>
        <authorList>
            <person name="Baroncelli R."/>
            <person name="Piaggeschi G."/>
            <person name="Fiorini L."/>
            <person name="Bertolini E."/>
            <person name="Zapparata A."/>
            <person name="Pe M.E."/>
            <person name="Sarrocco S."/>
            <person name="Vannacci G."/>
        </authorList>
    </citation>
    <scope>NUCLEOTIDE SEQUENCE [LARGE SCALE GENOMIC DNA]</scope>
    <source>
        <strain evidence="6">T6776</strain>
    </source>
</reference>
<dbReference type="Pfam" id="PF00072">
    <property type="entry name" value="Response_reg"/>
    <property type="match status" value="1"/>
</dbReference>
<sequence length="589" mass="64555">MKDASFSGASLISADFGSTISTITCGIKFLGARGPLFGLTSAHAFDNDEDGTIDTKLSETANPTLIPPGTTQDEESEDEDICVFADVEYDFAELMRYDSTDEESQTTPSSVPSDDIPKPEHSRTDSDVPSSHDTYITPSRVWGRRKIRQLNHPNLDWALVEIEKSEQWELDNIKLPSQIYKALDSRYKSRSVLVITSRGALKGTICNIPTFITNSDSNSHVGEIWSVTLIKSGIIKSNTISKYATANGANYFTDDILVGDSGALVLDALTKRPYGYVIGINRFRELYIMPLNLVLQQFSDILPYPIFGTPVVFMDINLRPAPIEPVADSIIVPSLTKLLSTYWPVDTSKGTLIHENLVERDNYGFMEVYDWGNSGGDFQYGGKISISAAFADYILNRGPISLSEGSLRSSGSKTARKSPEESLVLRDKPLMPQISVLLVDNKPDNLKGLSAYMIRHNVGFSAAENGRKAVEFFLADPGKYACILMSTSMPVMDGFEATRQIRAYEAHMGLAPVLIIALSVMATKDAQQEALESGMNTFLTHPVNPGALGILLESRGVLNGSGNRLFPKRLLPSSTNSFTMNSFSSTLLN</sequence>
<dbReference type="InterPro" id="IPR011006">
    <property type="entry name" value="CheY-like_superfamily"/>
</dbReference>
<feature type="compositionally biased region" description="Basic and acidic residues" evidence="3">
    <location>
        <begin position="115"/>
        <end position="126"/>
    </location>
</feature>